<dbReference type="RefSeq" id="WP_332081768.1">
    <property type="nucleotide sequence ID" value="NZ_JAZHYN010000023.1"/>
</dbReference>
<sequence length="480" mass="47524">MQVAYNGITPSAAPVGIVVDPQFGPQGFFGGALGSALGGLGGGALGRALGNQNLGRQIGSVAGGVLGGLLPFEAGPQQPVYYAPYAPQSAPQGFAPQGVVVDQQLAPQSLFGNAPWARQPIGIVDNWGPQTRQNILPFEAAPVFAPQGFVGDALGAIGGPVGGWIGGRFGNAGAGQTIGSTLGGLAQRFLPFEAGPQQPVYYAPQTAAPAFAPQGFVGDALGAIGGPVGGWIGGRFGNAGAGQTIGSTLGGLAQRFLPFEAGPQQPVYYAPQAAAPVFAPQGFVGDALGAIGGPVGGWIGGRFGNAGAGQTIGSTLGGLAQRFLPFEAGPQQPVYYAPQSAAPVFAPQGFVGDALGAIGGPVGGWIGGRFGNAGAGQTIGSTLGGLAQRFLPFEAGPQQPVYYAPQSADQAFAPQGFIGDALGAIGGPVGGWIGGRFGNAGAGQAIGSTVGGLARRFLPFEAGPQQPVYYAPQGAVPYYG</sequence>
<dbReference type="Proteomes" id="UP001350748">
    <property type="component" value="Unassembled WGS sequence"/>
</dbReference>
<name>A0ABU7XH82_9HYPH</name>
<proteinExistence type="predicted"/>
<organism evidence="1 2">
    <name type="scientific">Methylocystis borbori</name>
    <dbReference type="NCBI Taxonomy" id="3118750"/>
    <lineage>
        <taxon>Bacteria</taxon>
        <taxon>Pseudomonadati</taxon>
        <taxon>Pseudomonadota</taxon>
        <taxon>Alphaproteobacteria</taxon>
        <taxon>Hyphomicrobiales</taxon>
        <taxon>Methylocystaceae</taxon>
        <taxon>Methylocystis</taxon>
    </lineage>
</organism>
<evidence type="ECO:0000313" key="2">
    <source>
        <dbReference type="Proteomes" id="UP001350748"/>
    </source>
</evidence>
<keyword evidence="2" id="KW-1185">Reference proteome</keyword>
<comment type="caution">
    <text evidence="1">The sequence shown here is derived from an EMBL/GenBank/DDBJ whole genome shotgun (WGS) entry which is preliminary data.</text>
</comment>
<gene>
    <name evidence="1" type="ORF">V3H18_09405</name>
</gene>
<dbReference type="EMBL" id="JAZHYN010000023">
    <property type="protein sequence ID" value="MEF3366748.1"/>
    <property type="molecule type" value="Genomic_DNA"/>
</dbReference>
<accession>A0ABU7XH82</accession>
<protein>
    <submittedName>
        <fullName evidence="1">Uncharacterized protein</fullName>
    </submittedName>
</protein>
<evidence type="ECO:0000313" key="1">
    <source>
        <dbReference type="EMBL" id="MEF3366748.1"/>
    </source>
</evidence>
<reference evidence="1 2" key="1">
    <citation type="submission" date="2024-02" db="EMBL/GenBank/DDBJ databases">
        <authorList>
            <person name="Grouzdev D."/>
        </authorList>
    </citation>
    <scope>NUCLEOTIDE SEQUENCE [LARGE SCALE GENOMIC DNA]</scope>
    <source>
        <strain evidence="1 2">9N</strain>
    </source>
</reference>